<evidence type="ECO:0000313" key="2">
    <source>
        <dbReference type="EMBL" id="ACL75481.1"/>
    </source>
</evidence>
<dbReference type="RefSeq" id="WP_015924637.1">
    <property type="nucleotide sequence ID" value="NC_011898.1"/>
</dbReference>
<feature type="transmembrane region" description="Helical" evidence="1">
    <location>
        <begin position="12"/>
        <end position="30"/>
    </location>
</feature>
<dbReference type="KEGG" id="cce:Ccel_1123"/>
<reference evidence="2 3" key="1">
    <citation type="submission" date="2009-01" db="EMBL/GenBank/DDBJ databases">
        <title>Complete sequence of Clostridium cellulolyticum H10.</title>
        <authorList>
            <consortium name="US DOE Joint Genome Institute"/>
            <person name="Lucas S."/>
            <person name="Copeland A."/>
            <person name="Lapidus A."/>
            <person name="Glavina del Rio T."/>
            <person name="Dalin E."/>
            <person name="Tice H."/>
            <person name="Bruce D."/>
            <person name="Goodwin L."/>
            <person name="Pitluck S."/>
            <person name="Chertkov O."/>
            <person name="Saunders E."/>
            <person name="Brettin T."/>
            <person name="Detter J.C."/>
            <person name="Han C."/>
            <person name="Larimer F."/>
            <person name="Land M."/>
            <person name="Hauser L."/>
            <person name="Kyrpides N."/>
            <person name="Ivanova N."/>
            <person name="Zhou J."/>
            <person name="Richardson P."/>
        </authorList>
    </citation>
    <scope>NUCLEOTIDE SEQUENCE [LARGE SCALE GENOMIC DNA]</scope>
    <source>
        <strain evidence="3">ATCC 35319 / DSM 5812 / JCM 6584 / H10</strain>
    </source>
</reference>
<dbReference type="EMBL" id="CP001348">
    <property type="protein sequence ID" value="ACL75481.1"/>
    <property type="molecule type" value="Genomic_DNA"/>
</dbReference>
<dbReference type="Pfam" id="PF14276">
    <property type="entry name" value="DUF4363"/>
    <property type="match status" value="1"/>
</dbReference>
<evidence type="ECO:0000256" key="1">
    <source>
        <dbReference type="SAM" id="Phobius"/>
    </source>
</evidence>
<keyword evidence="1" id="KW-0812">Transmembrane</keyword>
<protein>
    <submittedName>
        <fullName evidence="2">Uncharacterized protein</fullName>
    </submittedName>
</protein>
<organism evidence="2 3">
    <name type="scientific">Ruminiclostridium cellulolyticum (strain ATCC 35319 / DSM 5812 / JCM 6584 / H10)</name>
    <name type="common">Clostridium cellulolyticum</name>
    <dbReference type="NCBI Taxonomy" id="394503"/>
    <lineage>
        <taxon>Bacteria</taxon>
        <taxon>Bacillati</taxon>
        <taxon>Bacillota</taxon>
        <taxon>Clostridia</taxon>
        <taxon>Eubacteriales</taxon>
        <taxon>Oscillospiraceae</taxon>
        <taxon>Ruminiclostridium</taxon>
    </lineage>
</organism>
<keyword evidence="1" id="KW-1133">Transmembrane helix</keyword>
<dbReference type="HOGENOM" id="CLU_2011268_0_0_9"/>
<proteinExistence type="predicted"/>
<dbReference type="eggNOG" id="ENOG50337HE">
    <property type="taxonomic scope" value="Bacteria"/>
</dbReference>
<dbReference type="InterPro" id="IPR025373">
    <property type="entry name" value="DUF4363"/>
</dbReference>
<keyword evidence="3" id="KW-1185">Reference proteome</keyword>
<sequence>MLIGADIRRKLTFVWLVLFLLMWIVFTVCFKTETMRSQLEAVEQAVTNKEWARAEKETEKFTATYNARKYFIAINNSTEINITFNHTVEQLYIAVKNKQDSAMEYTGLLKASLGYAVRPFAEP</sequence>
<dbReference type="AlphaFoldDB" id="B8HZY1"/>
<gene>
    <name evidence="2" type="ordered locus">Ccel_1123</name>
</gene>
<name>B8HZY1_RUMCH</name>
<keyword evidence="1" id="KW-0472">Membrane</keyword>
<evidence type="ECO:0000313" key="3">
    <source>
        <dbReference type="Proteomes" id="UP000001349"/>
    </source>
</evidence>
<dbReference type="STRING" id="394503.Ccel_1123"/>
<accession>B8HZY1</accession>
<dbReference type="Proteomes" id="UP000001349">
    <property type="component" value="Chromosome"/>
</dbReference>
<dbReference type="OrthoDB" id="1915861at2"/>